<dbReference type="Proteomes" id="UP000229757">
    <property type="component" value="Chromosome"/>
</dbReference>
<evidence type="ECO:0000256" key="1">
    <source>
        <dbReference type="ARBA" id="ARBA00022729"/>
    </source>
</evidence>
<dbReference type="GO" id="GO:0030288">
    <property type="term" value="C:outer membrane-bounded periplasmic space"/>
    <property type="evidence" value="ECO:0007669"/>
    <property type="project" value="TreeGrafter"/>
</dbReference>
<keyword evidence="4" id="KW-1185">Reference proteome</keyword>
<dbReference type="GO" id="GO:0030976">
    <property type="term" value="F:thiamine pyrophosphate binding"/>
    <property type="evidence" value="ECO:0007669"/>
    <property type="project" value="TreeGrafter"/>
</dbReference>
<reference evidence="3 4" key="1">
    <citation type="journal article" date="2017" name="Environ. Microbiol.">
        <title>Genomic and physiological analyses of 'Reinekea forsetii' reveal a versatile opportunistic lifestyle during spring algae blooms.</title>
        <authorList>
            <person name="Avci B."/>
            <person name="Hahnke R.L."/>
            <person name="Chafee M."/>
            <person name="Fischer T."/>
            <person name="Gruber-Vodicka H."/>
            <person name="Tegetmeyer H.E."/>
            <person name="Harder J."/>
            <person name="Fuchs B.M."/>
            <person name="Amann R.I."/>
            <person name="Teeling H."/>
        </authorList>
    </citation>
    <scope>NUCLEOTIDE SEQUENCE [LARGE SCALE GENOMIC DNA]</scope>
    <source>
        <strain evidence="3 4">Hel1_31_D35</strain>
    </source>
</reference>
<dbReference type="SUPFAM" id="SSF53850">
    <property type="entry name" value="Periplasmic binding protein-like II"/>
    <property type="match status" value="1"/>
</dbReference>
<protein>
    <submittedName>
        <fullName evidence="3">Ferric iron ABC transporter, iron-binding protein</fullName>
    </submittedName>
</protein>
<feature type="signal peptide" evidence="2">
    <location>
        <begin position="1"/>
        <end position="21"/>
    </location>
</feature>
<organism evidence="3 4">
    <name type="scientific">Reinekea forsetii</name>
    <dbReference type="NCBI Taxonomy" id="1336806"/>
    <lineage>
        <taxon>Bacteria</taxon>
        <taxon>Pseudomonadati</taxon>
        <taxon>Pseudomonadota</taxon>
        <taxon>Gammaproteobacteria</taxon>
        <taxon>Oceanospirillales</taxon>
        <taxon>Saccharospirillaceae</taxon>
        <taxon>Reinekea</taxon>
    </lineage>
</organism>
<dbReference type="GO" id="GO:0030975">
    <property type="term" value="F:thiamine binding"/>
    <property type="evidence" value="ECO:0007669"/>
    <property type="project" value="TreeGrafter"/>
</dbReference>
<dbReference type="KEGG" id="rfo:REIFOR_00656"/>
<name>A0A2K8KR86_9GAMM</name>
<evidence type="ECO:0000313" key="4">
    <source>
        <dbReference type="Proteomes" id="UP000229757"/>
    </source>
</evidence>
<evidence type="ECO:0000256" key="2">
    <source>
        <dbReference type="SAM" id="SignalP"/>
    </source>
</evidence>
<feature type="chain" id="PRO_5014719945" evidence="2">
    <location>
        <begin position="22"/>
        <end position="388"/>
    </location>
</feature>
<gene>
    <name evidence="3" type="ORF">REIFOR_00656</name>
</gene>
<dbReference type="PANTHER" id="PTHR30006:SF2">
    <property type="entry name" value="ABC TRANSPORTER SUBSTRATE-BINDING PROTEIN"/>
    <property type="match status" value="1"/>
</dbReference>
<dbReference type="Pfam" id="PF13343">
    <property type="entry name" value="SBP_bac_6"/>
    <property type="match status" value="1"/>
</dbReference>
<dbReference type="EMBL" id="CP011797">
    <property type="protein sequence ID" value="ATX75824.1"/>
    <property type="molecule type" value="Genomic_DNA"/>
</dbReference>
<dbReference type="GO" id="GO:0015888">
    <property type="term" value="P:thiamine transport"/>
    <property type="evidence" value="ECO:0007669"/>
    <property type="project" value="TreeGrafter"/>
</dbReference>
<evidence type="ECO:0000313" key="3">
    <source>
        <dbReference type="EMBL" id="ATX75824.1"/>
    </source>
</evidence>
<proteinExistence type="predicted"/>
<dbReference type="RefSeq" id="WP_100256206.1">
    <property type="nucleotide sequence ID" value="NZ_CP011797.1"/>
</dbReference>
<sequence>MIKTKLFMSILFASLSTYTLAANTHSMDSDKGYLDGINGNLVTYCAADETACKAVIDMFNADVAAANSSGSFEAKFVRLSTSEMLARVKGELEKSAQAVKRKCKDMSGDALETCKEATYKAKVDVAFYGTDDPYKASLEDDLFSPYDYASAGDTHPWAADLTAASDSRLGGLYLGLLAMGVNTELAAKAGVDIPQCWADLAKSDYDDSVTIANWNTSGTAYKFAATVLQAFGSEEAGWEKVIEIHQSINQYTKSGSAGVKMAARGETMVGIGFGHDIVALMQQGFPIELVAPCEGVLYEIGPVGIVRGAPNRDAAEAFVQYLYEPSTQEVLASVGSLQFPSNLNAAVPDGAPAMENFKLLVSDPSFSEKDKKNQIIKKWTDEIFPLPR</sequence>
<dbReference type="OrthoDB" id="305758at2"/>
<keyword evidence="1 2" id="KW-0732">Signal</keyword>
<dbReference type="AlphaFoldDB" id="A0A2K8KR86"/>
<accession>A0A2K8KR86</accession>
<dbReference type="Gene3D" id="3.40.190.10">
    <property type="entry name" value="Periplasmic binding protein-like II"/>
    <property type="match status" value="2"/>
</dbReference>
<dbReference type="PANTHER" id="PTHR30006">
    <property type="entry name" value="THIAMINE-BINDING PERIPLASMIC PROTEIN-RELATED"/>
    <property type="match status" value="1"/>
</dbReference>